<dbReference type="InterPro" id="IPR043917">
    <property type="entry name" value="DUF5753"/>
</dbReference>
<dbReference type="STRING" id="47871.GA0070608_2531"/>
<evidence type="ECO:0000313" key="2">
    <source>
        <dbReference type="EMBL" id="SCL61800.1"/>
    </source>
</evidence>
<sequence length="267" mass="29710">MSMSAAEILLDELRHARTARGMNQDEFGRFISYSGTHVSAVETGARPPTGDYVAAIDKALKTGGIFARLLERLAALDLAPVWLREWITFENQAKALRWYEPAFVPGLLQIEAYARATLEAGGLLTAEQISRRVRSRLDRQAILNRNESPHVVIVLDAAVLRRTVNDDRTLMREQLDHLADVAELPRLHIHVVPEDAGLYPGLQGGFILATMPDETVVGHIDHQVRSQTVSGAAEIATLQKTWEAILRDALPRRPSLDLIKETAKTWT</sequence>
<evidence type="ECO:0000313" key="3">
    <source>
        <dbReference type="Proteomes" id="UP000199343"/>
    </source>
</evidence>
<gene>
    <name evidence="2" type="ORF">GA0070608_2531</name>
</gene>
<name>A0A1C6V7D3_9ACTN</name>
<dbReference type="InterPro" id="IPR010982">
    <property type="entry name" value="Lambda_DNA-bd_dom_sf"/>
</dbReference>
<evidence type="ECO:0000259" key="1">
    <source>
        <dbReference type="PROSITE" id="PS50943"/>
    </source>
</evidence>
<reference evidence="2 3" key="1">
    <citation type="submission" date="2016-06" db="EMBL/GenBank/DDBJ databases">
        <authorList>
            <person name="Kjaerup R.B."/>
            <person name="Dalgaard T.S."/>
            <person name="Juul-Madsen H.R."/>
        </authorList>
    </citation>
    <scope>NUCLEOTIDE SEQUENCE [LARGE SCALE GENOMIC DNA]</scope>
    <source>
        <strain evidence="2 3">DSM 43363</strain>
    </source>
</reference>
<dbReference type="GO" id="GO:0003677">
    <property type="term" value="F:DNA binding"/>
    <property type="evidence" value="ECO:0007669"/>
    <property type="project" value="InterPro"/>
</dbReference>
<dbReference type="Pfam" id="PF13560">
    <property type="entry name" value="HTH_31"/>
    <property type="match status" value="1"/>
</dbReference>
<dbReference type="SUPFAM" id="SSF47413">
    <property type="entry name" value="lambda repressor-like DNA-binding domains"/>
    <property type="match status" value="1"/>
</dbReference>
<dbReference type="Pfam" id="PF19054">
    <property type="entry name" value="DUF5753"/>
    <property type="match status" value="1"/>
</dbReference>
<dbReference type="Gene3D" id="1.10.260.40">
    <property type="entry name" value="lambda repressor-like DNA-binding domains"/>
    <property type="match status" value="1"/>
</dbReference>
<proteinExistence type="predicted"/>
<dbReference type="PROSITE" id="PS50943">
    <property type="entry name" value="HTH_CROC1"/>
    <property type="match status" value="1"/>
</dbReference>
<dbReference type="EMBL" id="FMIC01000002">
    <property type="protein sequence ID" value="SCL61800.1"/>
    <property type="molecule type" value="Genomic_DNA"/>
</dbReference>
<dbReference type="SMART" id="SM00530">
    <property type="entry name" value="HTH_XRE"/>
    <property type="match status" value="1"/>
</dbReference>
<organism evidence="2 3">
    <name type="scientific">Micromonospora peucetia</name>
    <dbReference type="NCBI Taxonomy" id="47871"/>
    <lineage>
        <taxon>Bacteria</taxon>
        <taxon>Bacillati</taxon>
        <taxon>Actinomycetota</taxon>
        <taxon>Actinomycetes</taxon>
        <taxon>Micromonosporales</taxon>
        <taxon>Micromonosporaceae</taxon>
        <taxon>Micromonospora</taxon>
    </lineage>
</organism>
<dbReference type="Proteomes" id="UP000199343">
    <property type="component" value="Unassembled WGS sequence"/>
</dbReference>
<protein>
    <submittedName>
        <fullName evidence="2">Helix-turn-helix domain-containing protein</fullName>
    </submittedName>
</protein>
<accession>A0A1C6V7D3</accession>
<dbReference type="CDD" id="cd00093">
    <property type="entry name" value="HTH_XRE"/>
    <property type="match status" value="1"/>
</dbReference>
<dbReference type="InterPro" id="IPR001387">
    <property type="entry name" value="Cro/C1-type_HTH"/>
</dbReference>
<dbReference type="AlphaFoldDB" id="A0A1C6V7D3"/>
<feature type="domain" description="HTH cro/C1-type" evidence="1">
    <location>
        <begin position="13"/>
        <end position="66"/>
    </location>
</feature>